<dbReference type="CDD" id="cd00082">
    <property type="entry name" value="HisKA"/>
    <property type="match status" value="1"/>
</dbReference>
<name>A0ABY8DRG0_9HYPH</name>
<evidence type="ECO:0000259" key="7">
    <source>
        <dbReference type="PROSITE" id="PS50110"/>
    </source>
</evidence>
<dbReference type="PANTHER" id="PTHR43065:SF42">
    <property type="entry name" value="TWO-COMPONENT SENSOR PPRA"/>
    <property type="match status" value="1"/>
</dbReference>
<dbReference type="Gene3D" id="3.40.50.2300">
    <property type="match status" value="1"/>
</dbReference>
<evidence type="ECO:0000256" key="4">
    <source>
        <dbReference type="PROSITE-ProRule" id="PRU00169"/>
    </source>
</evidence>
<keyword evidence="5" id="KW-1133">Transmembrane helix</keyword>
<keyword evidence="9" id="KW-1185">Reference proteome</keyword>
<keyword evidence="5" id="KW-0812">Transmembrane</keyword>
<dbReference type="SMART" id="SM00388">
    <property type="entry name" value="HisKA"/>
    <property type="match status" value="1"/>
</dbReference>
<sequence length="590" mass="64050">MEGHALSKSERVDGMIFLVALSIFLCVSVVALISRLRLQTNRLARHLEFEAAMKEIGTCFRGGEASKGTLTSSTQAALRVLQRFFNADQCALALLDVRTGGEAECFAATTPGPIWKNARLLEIASRAKGEERKPVFDIVSARKVRSVGEGISGLCHMLALKASEELVAVCCLVYERDRPRPCSSELQFLESATGRVCNYLDLRRKETERNLLERQLEHAERLKTAGTLAGGIAHEFNNILGAIIGYAEMAHSLLRRPSRTRGYIGQIILAGYRARLIIDQTLALSRNRARIAKPFNLSEVVMDLAPLLRVACPADVELHFKIDERQKVIEGSPLEIQQILMNLCKNASEAFSNEGRIEVSVSHTVVSQSKTLARGTLPAGDYVLLSVCDDGEGIAESVLPHIFEPFFTTRSRSGGTGLGLAAVHGHVGALAGYIDVVSRVGRGTHFNIYLPRSPKEPVSIDTFFGPCNTPFGNGEIVAVVEPDPTTLAAFEDKIAALGYEPVGFRTFERLCDWILGGKAADLIVADHSSLPGRQHADEVRAPLKTVPVIIVGATNLNMPLAADDAASALALTKPVSSRVLAHAIRTMIRT</sequence>
<dbReference type="PROSITE" id="PS50110">
    <property type="entry name" value="RESPONSE_REGULATORY"/>
    <property type="match status" value="1"/>
</dbReference>
<evidence type="ECO:0000259" key="6">
    <source>
        <dbReference type="PROSITE" id="PS50109"/>
    </source>
</evidence>
<dbReference type="EMBL" id="CP120375">
    <property type="protein sequence ID" value="WEX91513.1"/>
    <property type="molecule type" value="Genomic_DNA"/>
</dbReference>
<geneLocation type="plasmid" evidence="8 9">
    <name>unnamed</name>
</geneLocation>
<dbReference type="Proteomes" id="UP001229355">
    <property type="component" value="Plasmid unnamed"/>
</dbReference>
<dbReference type="SMART" id="SM00387">
    <property type="entry name" value="HATPase_c"/>
    <property type="match status" value="1"/>
</dbReference>
<evidence type="ECO:0000256" key="1">
    <source>
        <dbReference type="ARBA" id="ARBA00000085"/>
    </source>
</evidence>
<feature type="domain" description="Response regulatory" evidence="7">
    <location>
        <begin position="476"/>
        <end position="588"/>
    </location>
</feature>
<evidence type="ECO:0000256" key="2">
    <source>
        <dbReference type="ARBA" id="ARBA00012438"/>
    </source>
</evidence>
<dbReference type="InterPro" id="IPR036097">
    <property type="entry name" value="HisK_dim/P_sf"/>
</dbReference>
<dbReference type="InterPro" id="IPR001789">
    <property type="entry name" value="Sig_transdc_resp-reg_receiver"/>
</dbReference>
<protein>
    <recommendedName>
        <fullName evidence="2">histidine kinase</fullName>
        <ecNumber evidence="2">2.7.13.3</ecNumber>
    </recommendedName>
</protein>
<dbReference type="InterPro" id="IPR005467">
    <property type="entry name" value="His_kinase_dom"/>
</dbReference>
<dbReference type="PROSITE" id="PS50109">
    <property type="entry name" value="HIS_KIN"/>
    <property type="match status" value="1"/>
</dbReference>
<dbReference type="InterPro" id="IPR003594">
    <property type="entry name" value="HATPase_dom"/>
</dbReference>
<dbReference type="SUPFAM" id="SSF47384">
    <property type="entry name" value="Homodimeric domain of signal transducing histidine kinase"/>
    <property type="match status" value="1"/>
</dbReference>
<organism evidence="8 9">
    <name type="scientific">Sinorhizobium garamanticum</name>
    <dbReference type="NCBI Taxonomy" id="680247"/>
    <lineage>
        <taxon>Bacteria</taxon>
        <taxon>Pseudomonadati</taxon>
        <taxon>Pseudomonadota</taxon>
        <taxon>Alphaproteobacteria</taxon>
        <taxon>Hyphomicrobiales</taxon>
        <taxon>Rhizobiaceae</taxon>
        <taxon>Sinorhizobium/Ensifer group</taxon>
        <taxon>Sinorhizobium</taxon>
    </lineage>
</organism>
<dbReference type="RefSeq" id="WP_280663475.1">
    <property type="nucleotide sequence ID" value="NZ_CP120375.1"/>
</dbReference>
<dbReference type="SUPFAM" id="SSF55874">
    <property type="entry name" value="ATPase domain of HSP90 chaperone/DNA topoisomerase II/histidine kinase"/>
    <property type="match status" value="1"/>
</dbReference>
<keyword evidence="3 4" id="KW-0597">Phosphoprotein</keyword>
<dbReference type="Gene3D" id="3.30.565.10">
    <property type="entry name" value="Histidine kinase-like ATPase, C-terminal domain"/>
    <property type="match status" value="1"/>
</dbReference>
<evidence type="ECO:0000313" key="8">
    <source>
        <dbReference type="EMBL" id="WEX91513.1"/>
    </source>
</evidence>
<gene>
    <name evidence="8" type="ORF">PZN02_006325</name>
</gene>
<keyword evidence="5" id="KW-0472">Membrane</keyword>
<dbReference type="NCBIfam" id="NF010411">
    <property type="entry name" value="PRK13837.1"/>
    <property type="match status" value="1"/>
</dbReference>
<evidence type="ECO:0000313" key="9">
    <source>
        <dbReference type="Proteomes" id="UP001229355"/>
    </source>
</evidence>
<evidence type="ECO:0000256" key="5">
    <source>
        <dbReference type="SAM" id="Phobius"/>
    </source>
</evidence>
<dbReference type="InterPro" id="IPR011006">
    <property type="entry name" value="CheY-like_superfamily"/>
</dbReference>
<keyword evidence="8" id="KW-0614">Plasmid</keyword>
<feature type="modified residue" description="4-aspartylphosphate" evidence="4">
    <location>
        <position position="526"/>
    </location>
</feature>
<dbReference type="InterPro" id="IPR003661">
    <property type="entry name" value="HisK_dim/P_dom"/>
</dbReference>
<feature type="transmembrane region" description="Helical" evidence="5">
    <location>
        <begin position="15"/>
        <end position="36"/>
    </location>
</feature>
<reference evidence="8 9" key="1">
    <citation type="submission" date="2023-03" db="EMBL/GenBank/DDBJ databases">
        <authorList>
            <person name="Kaur S."/>
            <person name="Espinosa-Saiz D."/>
            <person name="Velazquez E."/>
            <person name="Menendez E."/>
            <person name="diCenzo G.C."/>
        </authorList>
    </citation>
    <scope>NUCLEOTIDE SEQUENCE [LARGE SCALE GENOMIC DNA]</scope>
    <source>
        <strain evidence="8 9">LMG 24692</strain>
        <plasmid evidence="8 9">unnamed</plasmid>
    </source>
</reference>
<dbReference type="InterPro" id="IPR036890">
    <property type="entry name" value="HATPase_C_sf"/>
</dbReference>
<dbReference type="Pfam" id="PF00512">
    <property type="entry name" value="HisKA"/>
    <property type="match status" value="1"/>
</dbReference>
<dbReference type="SUPFAM" id="SSF52172">
    <property type="entry name" value="CheY-like"/>
    <property type="match status" value="1"/>
</dbReference>
<proteinExistence type="predicted"/>
<comment type="catalytic activity">
    <reaction evidence="1">
        <text>ATP + protein L-histidine = ADP + protein N-phospho-L-histidine.</text>
        <dbReference type="EC" id="2.7.13.3"/>
    </reaction>
</comment>
<dbReference type="PANTHER" id="PTHR43065">
    <property type="entry name" value="SENSOR HISTIDINE KINASE"/>
    <property type="match status" value="1"/>
</dbReference>
<dbReference type="EC" id="2.7.13.3" evidence="2"/>
<dbReference type="Pfam" id="PF02518">
    <property type="entry name" value="HATPase_c"/>
    <property type="match status" value="1"/>
</dbReference>
<feature type="domain" description="Histidine kinase" evidence="6">
    <location>
        <begin position="231"/>
        <end position="454"/>
    </location>
</feature>
<evidence type="ECO:0000256" key="3">
    <source>
        <dbReference type="ARBA" id="ARBA00022553"/>
    </source>
</evidence>
<dbReference type="InterPro" id="IPR004358">
    <property type="entry name" value="Sig_transdc_His_kin-like_C"/>
</dbReference>
<dbReference type="Gene3D" id="1.10.287.130">
    <property type="match status" value="1"/>
</dbReference>
<dbReference type="PRINTS" id="PR00344">
    <property type="entry name" value="BCTRLSENSOR"/>
</dbReference>
<accession>A0ABY8DRG0</accession>